<accession>A0A4U5MUC8</accession>
<organism evidence="2 3">
    <name type="scientific">Steinernema carpocapsae</name>
    <name type="common">Entomopathogenic nematode</name>
    <dbReference type="NCBI Taxonomy" id="34508"/>
    <lineage>
        <taxon>Eukaryota</taxon>
        <taxon>Metazoa</taxon>
        <taxon>Ecdysozoa</taxon>
        <taxon>Nematoda</taxon>
        <taxon>Chromadorea</taxon>
        <taxon>Rhabditida</taxon>
        <taxon>Tylenchina</taxon>
        <taxon>Panagrolaimomorpha</taxon>
        <taxon>Strongyloidoidea</taxon>
        <taxon>Steinernematidae</taxon>
        <taxon>Steinernema</taxon>
    </lineage>
</organism>
<reference evidence="2 3" key="1">
    <citation type="journal article" date="2015" name="Genome Biol.">
        <title>Comparative genomics of Steinernema reveals deeply conserved gene regulatory networks.</title>
        <authorList>
            <person name="Dillman A.R."/>
            <person name="Macchietto M."/>
            <person name="Porter C.F."/>
            <person name="Rogers A."/>
            <person name="Williams B."/>
            <person name="Antoshechkin I."/>
            <person name="Lee M.M."/>
            <person name="Goodwin Z."/>
            <person name="Lu X."/>
            <person name="Lewis E.E."/>
            <person name="Goodrich-Blair H."/>
            <person name="Stock S.P."/>
            <person name="Adams B.J."/>
            <person name="Sternberg P.W."/>
            <person name="Mortazavi A."/>
        </authorList>
    </citation>
    <scope>NUCLEOTIDE SEQUENCE [LARGE SCALE GENOMIC DNA]</scope>
    <source>
        <strain evidence="2 3">ALL</strain>
    </source>
</reference>
<feature type="transmembrane region" description="Helical" evidence="1">
    <location>
        <begin position="296"/>
        <end position="317"/>
    </location>
</feature>
<dbReference type="PANTHER" id="PTHR23021:SF11">
    <property type="entry name" value="SERPENTINE RECEPTOR, CLASS T"/>
    <property type="match status" value="1"/>
</dbReference>
<comment type="caution">
    <text evidence="2">The sequence shown here is derived from an EMBL/GenBank/DDBJ whole genome shotgun (WGS) entry which is preliminary data.</text>
</comment>
<keyword evidence="1" id="KW-0812">Transmembrane</keyword>
<dbReference type="Gene3D" id="1.20.1070.10">
    <property type="entry name" value="Rhodopsin 7-helix transmembrane proteins"/>
    <property type="match status" value="1"/>
</dbReference>
<dbReference type="SUPFAM" id="SSF81321">
    <property type="entry name" value="Family A G protein-coupled receptor-like"/>
    <property type="match status" value="1"/>
</dbReference>
<feature type="transmembrane region" description="Helical" evidence="1">
    <location>
        <begin position="36"/>
        <end position="56"/>
    </location>
</feature>
<evidence type="ECO:0000313" key="3">
    <source>
        <dbReference type="Proteomes" id="UP000298663"/>
    </source>
</evidence>
<gene>
    <name evidence="2" type="ORF">L596_020644</name>
</gene>
<proteinExistence type="predicted"/>
<keyword evidence="3" id="KW-1185">Reference proteome</keyword>
<dbReference type="Proteomes" id="UP000298663">
    <property type="component" value="Unassembled WGS sequence"/>
</dbReference>
<keyword evidence="1" id="KW-1133">Transmembrane helix</keyword>
<dbReference type="EMBL" id="AZBU02000006">
    <property type="protein sequence ID" value="TKR73324.1"/>
    <property type="molecule type" value="Genomic_DNA"/>
</dbReference>
<reference evidence="2 3" key="2">
    <citation type="journal article" date="2019" name="G3 (Bethesda)">
        <title>Hybrid Assembly of the Genome of the Entomopathogenic Nematode Steinernema carpocapsae Identifies the X-Chromosome.</title>
        <authorList>
            <person name="Serra L."/>
            <person name="Macchietto M."/>
            <person name="Macias-Munoz A."/>
            <person name="McGill C.J."/>
            <person name="Rodriguez I.M."/>
            <person name="Rodriguez B."/>
            <person name="Murad R."/>
            <person name="Mortazavi A."/>
        </authorList>
    </citation>
    <scope>NUCLEOTIDE SEQUENCE [LARGE SCALE GENOMIC DNA]</scope>
    <source>
        <strain evidence="2 3">ALL</strain>
    </source>
</reference>
<feature type="transmembrane region" description="Helical" evidence="1">
    <location>
        <begin position="200"/>
        <end position="217"/>
    </location>
</feature>
<dbReference type="AlphaFoldDB" id="A0A4U5MUC8"/>
<feature type="transmembrane region" description="Helical" evidence="1">
    <location>
        <begin position="85"/>
        <end position="108"/>
    </location>
</feature>
<dbReference type="PANTHER" id="PTHR23021">
    <property type="entry name" value="SERPENTINE RECEPTOR, CLASS T"/>
    <property type="match status" value="1"/>
</dbReference>
<dbReference type="OrthoDB" id="5873245at2759"/>
<dbReference type="STRING" id="34508.A0A4U5MUC8"/>
<keyword evidence="1" id="KW-0472">Membrane</keyword>
<protein>
    <recommendedName>
        <fullName evidence="4">G-protein coupled receptors family 1 profile domain-containing protein</fullName>
    </recommendedName>
</protein>
<evidence type="ECO:0008006" key="4">
    <source>
        <dbReference type="Google" id="ProtNLM"/>
    </source>
</evidence>
<name>A0A4U5MUC8_STECR</name>
<feature type="transmembrane region" description="Helical" evidence="1">
    <location>
        <begin position="323"/>
        <end position="348"/>
    </location>
</feature>
<feature type="transmembrane region" description="Helical" evidence="1">
    <location>
        <begin position="120"/>
        <end position="143"/>
    </location>
</feature>
<evidence type="ECO:0000256" key="1">
    <source>
        <dbReference type="SAM" id="Phobius"/>
    </source>
</evidence>
<dbReference type="InterPro" id="IPR019425">
    <property type="entry name" value="7TM_GPCR_serpentine_rcpt_Srt"/>
</dbReference>
<feature type="transmembrane region" description="Helical" evidence="1">
    <location>
        <begin position="155"/>
        <end position="179"/>
    </location>
</feature>
<sequence length="433" mass="49977">MVQNGEVQIGMSISISTLPRTGKDVGRLRRNFKHFILYRQCSLNLISACTMELYFFQHELFEQMYNCSVLTEKEWWDEGTPNKPMGISIFVFNTILAALYLPCLFIIYKTDLIKNGSYKVMLFLGILDVNLLFLNGVGAGYLSYMGAVACSYLHFTYFLGFTGLGCWYTQSTVCVVLSMNRFYTFWKSPGSSDLFEGKRVYFWLAICVTYSYMAAFFQKSLFFSSKVYLWMYNPYYGMDKVEVDRTLYINYGHLIHNVIFSVLLTFFTLALIVQLRVKSRQIADLGDSRPSRIQSVITMQSVVISMFSLLTGFLYILEQYIELPVSVCIALNFIWSISSGAPAVMYLLINQRIRRGVICLCRGKEYKLLWEASFTTLRLLFLVELLSRPANVWVEEGRMVNKLVAVGPQTGVESKHDERVVHSSRIIKIWFRI</sequence>
<evidence type="ECO:0000313" key="2">
    <source>
        <dbReference type="EMBL" id="TKR73324.1"/>
    </source>
</evidence>
<feature type="transmembrane region" description="Helical" evidence="1">
    <location>
        <begin position="254"/>
        <end position="275"/>
    </location>
</feature>
<dbReference type="Pfam" id="PF10321">
    <property type="entry name" value="7TM_GPCR_Srt"/>
    <property type="match status" value="1"/>
</dbReference>